<dbReference type="Gene3D" id="1.20.870.10">
    <property type="entry name" value="Son of sevenless (SoS) protein Chain: S domain 1"/>
    <property type="match status" value="1"/>
</dbReference>
<proteinExistence type="predicted"/>
<evidence type="ECO:0000313" key="2">
    <source>
        <dbReference type="Proteomes" id="UP001295444"/>
    </source>
</evidence>
<accession>A0AAD1WHX5</accession>
<evidence type="ECO:0000313" key="1">
    <source>
        <dbReference type="EMBL" id="CAH2314196.1"/>
    </source>
</evidence>
<dbReference type="EMBL" id="OW240920">
    <property type="protein sequence ID" value="CAH2314196.1"/>
    <property type="molecule type" value="Genomic_DNA"/>
</dbReference>
<sequence>MNRKDSKRKSRLDLSNQTLSSNGVFITIKGRPRRSRRRMTCPSPAEINKAMVAVTLAPLGKGCTLEELLEKCIQSFDLEGNLWRNEDTVHMTLVMHSWVVPSDEFAQKLLQLYPSQCMGLKHITLINPNICDQWPDDTRGARSIGQMLYVELGLLAKSCLWS</sequence>
<keyword evidence="2" id="KW-1185">Reference proteome</keyword>
<dbReference type="AlphaFoldDB" id="A0AAD1WHX5"/>
<reference evidence="1" key="1">
    <citation type="submission" date="2022-03" db="EMBL/GenBank/DDBJ databases">
        <authorList>
            <person name="Alioto T."/>
            <person name="Alioto T."/>
            <person name="Gomez Garrido J."/>
        </authorList>
    </citation>
    <scope>NUCLEOTIDE SEQUENCE</scope>
</reference>
<protein>
    <submittedName>
        <fullName evidence="1">RAS guanyl-releasing 4</fullName>
    </submittedName>
</protein>
<organism evidence="1 2">
    <name type="scientific">Pelobates cultripes</name>
    <name type="common">Western spadefoot toad</name>
    <dbReference type="NCBI Taxonomy" id="61616"/>
    <lineage>
        <taxon>Eukaryota</taxon>
        <taxon>Metazoa</taxon>
        <taxon>Chordata</taxon>
        <taxon>Craniata</taxon>
        <taxon>Vertebrata</taxon>
        <taxon>Euteleostomi</taxon>
        <taxon>Amphibia</taxon>
        <taxon>Batrachia</taxon>
        <taxon>Anura</taxon>
        <taxon>Pelobatoidea</taxon>
        <taxon>Pelobatidae</taxon>
        <taxon>Pelobates</taxon>
    </lineage>
</organism>
<gene>
    <name evidence="1" type="ORF">PECUL_23A046673</name>
</gene>
<dbReference type="Proteomes" id="UP001295444">
    <property type="component" value="Chromosome 09"/>
</dbReference>
<name>A0AAD1WHX5_PELCU</name>